<dbReference type="InterPro" id="IPR050515">
    <property type="entry name" value="Beta-lactam/transpept"/>
</dbReference>
<proteinExistence type="predicted"/>
<evidence type="ECO:0000259" key="2">
    <source>
        <dbReference type="Pfam" id="PF00905"/>
    </source>
</evidence>
<dbReference type="Gene3D" id="3.90.1310.10">
    <property type="entry name" value="Penicillin-binding protein 2a (Domain 2)"/>
    <property type="match status" value="1"/>
</dbReference>
<dbReference type="PANTHER" id="PTHR30627:SF2">
    <property type="entry name" value="PEPTIDOGLYCAN D,D-TRANSPEPTIDASE MRDA"/>
    <property type="match status" value="1"/>
</dbReference>
<dbReference type="GO" id="GO:0071972">
    <property type="term" value="F:peptidoglycan L,D-transpeptidase activity"/>
    <property type="evidence" value="ECO:0007669"/>
    <property type="project" value="TreeGrafter"/>
</dbReference>
<dbReference type="EMBL" id="MFKX01000004">
    <property type="protein sequence ID" value="OGG58304.1"/>
    <property type="molecule type" value="Genomic_DNA"/>
</dbReference>
<dbReference type="SUPFAM" id="SSF56519">
    <property type="entry name" value="Penicillin binding protein dimerisation domain"/>
    <property type="match status" value="1"/>
</dbReference>
<dbReference type="Proteomes" id="UP000177958">
    <property type="component" value="Unassembled WGS sequence"/>
</dbReference>
<dbReference type="InterPro" id="IPR012338">
    <property type="entry name" value="Beta-lactam/transpept-like"/>
</dbReference>
<reference evidence="3 4" key="1">
    <citation type="journal article" date="2016" name="Nat. Commun.">
        <title>Thousands of microbial genomes shed light on interconnected biogeochemical processes in an aquifer system.</title>
        <authorList>
            <person name="Anantharaman K."/>
            <person name="Brown C.T."/>
            <person name="Hug L.A."/>
            <person name="Sharon I."/>
            <person name="Castelle C.J."/>
            <person name="Probst A.J."/>
            <person name="Thomas B.C."/>
            <person name="Singh A."/>
            <person name="Wilkins M.J."/>
            <person name="Karaoz U."/>
            <person name="Brodie E.L."/>
            <person name="Williams K.H."/>
            <person name="Hubbard S.S."/>
            <person name="Banfield J.F."/>
        </authorList>
    </citation>
    <scope>NUCLEOTIDE SEQUENCE [LARGE SCALE GENOMIC DNA]</scope>
</reference>
<evidence type="ECO:0000313" key="3">
    <source>
        <dbReference type="EMBL" id="OGG58304.1"/>
    </source>
</evidence>
<name>A0A1F6DA59_9BACT</name>
<feature type="domain" description="Penicillin-binding protein transpeptidase" evidence="2">
    <location>
        <begin position="225"/>
        <end position="545"/>
    </location>
</feature>
<gene>
    <name evidence="3" type="ORF">A2853_00070</name>
</gene>
<comment type="caution">
    <text evidence="3">The sequence shown here is derived from an EMBL/GenBank/DDBJ whole genome shotgun (WGS) entry which is preliminary data.</text>
</comment>
<keyword evidence="1" id="KW-0472">Membrane</keyword>
<dbReference type="InterPro" id="IPR036138">
    <property type="entry name" value="PBP_dimer_sf"/>
</dbReference>
<dbReference type="GO" id="GO:0071555">
    <property type="term" value="P:cell wall organization"/>
    <property type="evidence" value="ECO:0007669"/>
    <property type="project" value="TreeGrafter"/>
</dbReference>
<feature type="transmembrane region" description="Helical" evidence="1">
    <location>
        <begin position="42"/>
        <end position="62"/>
    </location>
</feature>
<accession>A0A1F6DA59</accession>
<dbReference type="PANTHER" id="PTHR30627">
    <property type="entry name" value="PEPTIDOGLYCAN D,D-TRANSPEPTIDASE"/>
    <property type="match status" value="1"/>
</dbReference>
<keyword evidence="1" id="KW-0812">Transmembrane</keyword>
<dbReference type="InterPro" id="IPR001460">
    <property type="entry name" value="PCN-bd_Tpept"/>
</dbReference>
<dbReference type="GO" id="GO:0005886">
    <property type="term" value="C:plasma membrane"/>
    <property type="evidence" value="ECO:0007669"/>
    <property type="project" value="TreeGrafter"/>
</dbReference>
<evidence type="ECO:0000313" key="4">
    <source>
        <dbReference type="Proteomes" id="UP000177958"/>
    </source>
</evidence>
<dbReference type="GO" id="GO:0008658">
    <property type="term" value="F:penicillin binding"/>
    <property type="evidence" value="ECO:0007669"/>
    <property type="project" value="InterPro"/>
</dbReference>
<sequence>MKRRLNVREIAPEDIFLDSSNLPHRDDLQLEARVVRPLGGRVIMGVGVAFAFALLAFGARIFDLEVLNGAVYADISRNNHLQRTVEFASRGIISDRTGEKLAWNAVLASTTDSVNSFALRRSADLPGLSHLIGFVRYPKADAAGEWWREEIMGISGAEHAFDDMLAGANGSTMIETDAAGRSQGQIIIEKPKSGSDVTLSIDAEVQSTLFSLLSAHAKRQGFVGGAAAIMDVHTGELLALVSFPGYDNTAFAEGDSAVVRATSEDPRSPLLNRAISGLYAPGSIVKPIFAAAALNEGIIDPETKIVSTGAITVPNPYDPEHPSVYRDWTVHGPINMREAIAVSSDEYFYTIGGGYGSQVGLGIRRLDEYARAFGFASPTGIALAGEESGVIPTPEWKAAVFGEDDPWRIGNTYHTAIGQYGFQVTPLQAVRFIAAIANGGRLIVPQIEANMAPSYTNVGVPDEYLQIVREGMRLAVTSTRRDATVKVLNMQGLEIAAKTGTAQIGAKNEWINSWSVGFWPAGDPKYAYAAVLEKAPAGTLSGAAPGLRPFFEWLIANKPEYIH</sequence>
<dbReference type="AlphaFoldDB" id="A0A1F6DA59"/>
<keyword evidence="1" id="KW-1133">Transmembrane helix</keyword>
<dbReference type="Pfam" id="PF00905">
    <property type="entry name" value="Transpeptidase"/>
    <property type="match status" value="1"/>
</dbReference>
<protein>
    <recommendedName>
        <fullName evidence="2">Penicillin-binding protein transpeptidase domain-containing protein</fullName>
    </recommendedName>
</protein>
<evidence type="ECO:0000256" key="1">
    <source>
        <dbReference type="SAM" id="Phobius"/>
    </source>
</evidence>
<organism evidence="3 4">
    <name type="scientific">Candidatus Kaiserbacteria bacterium RIFCSPHIGHO2_01_FULL_55_17</name>
    <dbReference type="NCBI Taxonomy" id="1798484"/>
    <lineage>
        <taxon>Bacteria</taxon>
        <taxon>Candidatus Kaiseribacteriota</taxon>
    </lineage>
</organism>
<dbReference type="SUPFAM" id="SSF56601">
    <property type="entry name" value="beta-lactamase/transpeptidase-like"/>
    <property type="match status" value="1"/>
</dbReference>
<dbReference type="Gene3D" id="3.40.710.10">
    <property type="entry name" value="DD-peptidase/beta-lactamase superfamily"/>
    <property type="match status" value="1"/>
</dbReference>